<dbReference type="Proteomes" id="UP000266723">
    <property type="component" value="Unassembled WGS sequence"/>
</dbReference>
<evidence type="ECO:0000313" key="2">
    <source>
        <dbReference type="Proteomes" id="UP000266723"/>
    </source>
</evidence>
<organism evidence="1 2">
    <name type="scientific">Brassica cretica</name>
    <name type="common">Mustard</name>
    <dbReference type="NCBI Taxonomy" id="69181"/>
    <lineage>
        <taxon>Eukaryota</taxon>
        <taxon>Viridiplantae</taxon>
        <taxon>Streptophyta</taxon>
        <taxon>Embryophyta</taxon>
        <taxon>Tracheophyta</taxon>
        <taxon>Spermatophyta</taxon>
        <taxon>Magnoliopsida</taxon>
        <taxon>eudicotyledons</taxon>
        <taxon>Gunneridae</taxon>
        <taxon>Pentapetalae</taxon>
        <taxon>rosids</taxon>
        <taxon>malvids</taxon>
        <taxon>Brassicales</taxon>
        <taxon>Brassicaceae</taxon>
        <taxon>Brassiceae</taxon>
        <taxon>Brassica</taxon>
    </lineage>
</organism>
<comment type="caution">
    <text evidence="1">The sequence shown here is derived from an EMBL/GenBank/DDBJ whole genome shotgun (WGS) entry which is preliminary data.</text>
</comment>
<evidence type="ECO:0000313" key="1">
    <source>
        <dbReference type="EMBL" id="KAF3520488.1"/>
    </source>
</evidence>
<dbReference type="EMBL" id="QGKV02001556">
    <property type="protein sequence ID" value="KAF3520488.1"/>
    <property type="molecule type" value="Genomic_DNA"/>
</dbReference>
<accession>A0ABQ7B2M0</accession>
<reference evidence="1 2" key="1">
    <citation type="journal article" date="2020" name="BMC Genomics">
        <title>Intraspecific diversification of the crop wild relative Brassica cretica Lam. using demographic model selection.</title>
        <authorList>
            <person name="Kioukis A."/>
            <person name="Michalopoulou V.A."/>
            <person name="Briers L."/>
            <person name="Pirintsos S."/>
            <person name="Studholme D.J."/>
            <person name="Pavlidis P."/>
            <person name="Sarris P.F."/>
        </authorList>
    </citation>
    <scope>NUCLEOTIDE SEQUENCE [LARGE SCALE GENOMIC DNA]</scope>
    <source>
        <strain evidence="2">cv. PFS-1207/04</strain>
    </source>
</reference>
<proteinExistence type="predicted"/>
<gene>
    <name evidence="1" type="ORF">DY000_02058989</name>
</gene>
<sequence>MLGSFDLPARMEWMEIKLGFSGDSEGESAVGEFLNCISLFHFWLSSMASDGSFNSVKLGVPPLWYLFLCFDLMTSSGGFGGDFLVNVAVFD</sequence>
<keyword evidence="2" id="KW-1185">Reference proteome</keyword>
<name>A0ABQ7B2M0_BRACR</name>
<protein>
    <submittedName>
        <fullName evidence="1">Uncharacterized protein</fullName>
    </submittedName>
</protein>